<dbReference type="GO" id="GO:0098796">
    <property type="term" value="C:membrane protein complex"/>
    <property type="evidence" value="ECO:0007669"/>
    <property type="project" value="UniProtKB-ARBA"/>
</dbReference>
<dbReference type="InterPro" id="IPR003593">
    <property type="entry name" value="AAA+_ATPase"/>
</dbReference>
<dbReference type="InterPro" id="IPR015854">
    <property type="entry name" value="ABC_transpr_LolD-like"/>
</dbReference>
<keyword evidence="1" id="KW-0813">Transport</keyword>
<evidence type="ECO:0000313" key="6">
    <source>
        <dbReference type="Proteomes" id="UP000535491"/>
    </source>
</evidence>
<dbReference type="GO" id="GO:0005886">
    <property type="term" value="C:plasma membrane"/>
    <property type="evidence" value="ECO:0007669"/>
    <property type="project" value="TreeGrafter"/>
</dbReference>
<keyword evidence="2" id="KW-0547">Nucleotide-binding</keyword>
<dbReference type="Gene3D" id="3.40.50.300">
    <property type="entry name" value="P-loop containing nucleotide triphosphate hydrolases"/>
    <property type="match status" value="1"/>
</dbReference>
<dbReference type="InterPro" id="IPR027417">
    <property type="entry name" value="P-loop_NTPase"/>
</dbReference>
<protein>
    <submittedName>
        <fullName evidence="5">ABC transporter ATP-binding protein</fullName>
    </submittedName>
</protein>
<reference evidence="5 6" key="1">
    <citation type="submission" date="2020-07" db="EMBL/GenBank/DDBJ databases">
        <authorList>
            <person name="Feng H."/>
        </authorList>
    </citation>
    <scope>NUCLEOTIDE SEQUENCE [LARGE SCALE GENOMIC DNA]</scope>
    <source>
        <strain evidence="6">s-10</strain>
    </source>
</reference>
<dbReference type="GO" id="GO:0005524">
    <property type="term" value="F:ATP binding"/>
    <property type="evidence" value="ECO:0007669"/>
    <property type="project" value="UniProtKB-KW"/>
</dbReference>
<dbReference type="EMBL" id="JACEIQ010000004">
    <property type="protein sequence ID" value="MBA4493870.1"/>
    <property type="molecule type" value="Genomic_DNA"/>
</dbReference>
<dbReference type="PROSITE" id="PS00211">
    <property type="entry name" value="ABC_TRANSPORTER_1"/>
    <property type="match status" value="1"/>
</dbReference>
<dbReference type="PROSITE" id="PS50893">
    <property type="entry name" value="ABC_TRANSPORTER_2"/>
    <property type="match status" value="1"/>
</dbReference>
<dbReference type="CDD" id="cd03255">
    <property type="entry name" value="ABC_MJ0796_LolCDE_FtsE"/>
    <property type="match status" value="1"/>
</dbReference>
<dbReference type="InterPro" id="IPR017871">
    <property type="entry name" value="ABC_transporter-like_CS"/>
</dbReference>
<dbReference type="GO" id="GO:0022857">
    <property type="term" value="F:transmembrane transporter activity"/>
    <property type="evidence" value="ECO:0007669"/>
    <property type="project" value="UniProtKB-ARBA"/>
</dbReference>
<dbReference type="InterPro" id="IPR003439">
    <property type="entry name" value="ABC_transporter-like_ATP-bd"/>
</dbReference>
<gene>
    <name evidence="5" type="ORF">H1191_06065</name>
</gene>
<dbReference type="SMART" id="SM00382">
    <property type="entry name" value="AAA"/>
    <property type="match status" value="1"/>
</dbReference>
<dbReference type="Pfam" id="PF00005">
    <property type="entry name" value="ABC_tran"/>
    <property type="match status" value="1"/>
</dbReference>
<dbReference type="SUPFAM" id="SSF52540">
    <property type="entry name" value="P-loop containing nucleoside triphosphate hydrolases"/>
    <property type="match status" value="1"/>
</dbReference>
<evidence type="ECO:0000259" key="4">
    <source>
        <dbReference type="PROSITE" id="PS50893"/>
    </source>
</evidence>
<name>A0A7W1WPV5_9BACL</name>
<sequence>MITLQDIHKTYLLGDETVYALHNVSLEISEGEFVAIVGQSGSGKSTLMNVVGCLDRPTSGVYQFGGDEISKLNDHQIATIRNTKIGFVFQNFNLLPSLTAAENVELPLIYQGMSAKKRRRLAEKALHSVGLGDRLSHRPSQLSGGQQQRVAIARALAAKPPLILADEPTGALDSKTGRDILQILQKLNQEGHTIVLITHDQEIAKEAKRVIRLQDGKLVEDRRWAG</sequence>
<dbReference type="AlphaFoldDB" id="A0A7W1WPV5"/>
<evidence type="ECO:0000256" key="2">
    <source>
        <dbReference type="ARBA" id="ARBA00022741"/>
    </source>
</evidence>
<dbReference type="InterPro" id="IPR017911">
    <property type="entry name" value="MacB-like_ATP-bd"/>
</dbReference>
<dbReference type="GO" id="GO:0016887">
    <property type="term" value="F:ATP hydrolysis activity"/>
    <property type="evidence" value="ECO:0007669"/>
    <property type="project" value="InterPro"/>
</dbReference>
<dbReference type="PANTHER" id="PTHR24220">
    <property type="entry name" value="IMPORT ATP-BINDING PROTEIN"/>
    <property type="match status" value="1"/>
</dbReference>
<evidence type="ECO:0000256" key="3">
    <source>
        <dbReference type="ARBA" id="ARBA00022840"/>
    </source>
</evidence>
<feature type="domain" description="ABC transporter" evidence="4">
    <location>
        <begin position="2"/>
        <end position="225"/>
    </location>
</feature>
<proteinExistence type="predicted"/>
<dbReference type="PANTHER" id="PTHR24220:SF86">
    <property type="entry name" value="ABC TRANSPORTER ABCH.1"/>
    <property type="match status" value="1"/>
</dbReference>
<evidence type="ECO:0000313" key="5">
    <source>
        <dbReference type="EMBL" id="MBA4493870.1"/>
    </source>
</evidence>
<organism evidence="5 6">
    <name type="scientific">Paenactinomyces guangxiensis</name>
    <dbReference type="NCBI Taxonomy" id="1490290"/>
    <lineage>
        <taxon>Bacteria</taxon>
        <taxon>Bacillati</taxon>
        <taxon>Bacillota</taxon>
        <taxon>Bacilli</taxon>
        <taxon>Bacillales</taxon>
        <taxon>Thermoactinomycetaceae</taxon>
        <taxon>Paenactinomyces</taxon>
    </lineage>
</organism>
<evidence type="ECO:0000256" key="1">
    <source>
        <dbReference type="ARBA" id="ARBA00022448"/>
    </source>
</evidence>
<keyword evidence="6" id="KW-1185">Reference proteome</keyword>
<keyword evidence="3 5" id="KW-0067">ATP-binding</keyword>
<dbReference type="FunFam" id="3.40.50.300:FF:000032">
    <property type="entry name" value="Export ABC transporter ATP-binding protein"/>
    <property type="match status" value="1"/>
</dbReference>
<dbReference type="Proteomes" id="UP000535491">
    <property type="component" value="Unassembled WGS sequence"/>
</dbReference>
<accession>A0A7W1WPV5</accession>
<comment type="caution">
    <text evidence="5">The sequence shown here is derived from an EMBL/GenBank/DDBJ whole genome shotgun (WGS) entry which is preliminary data.</text>
</comment>